<dbReference type="InterPro" id="IPR036890">
    <property type="entry name" value="HATPase_C_sf"/>
</dbReference>
<keyword evidence="8" id="KW-0472">Membrane</keyword>
<feature type="transmembrane region" description="Helical" evidence="8">
    <location>
        <begin position="280"/>
        <end position="304"/>
    </location>
</feature>
<feature type="transmembrane region" description="Helical" evidence="8">
    <location>
        <begin position="206"/>
        <end position="226"/>
    </location>
</feature>
<feature type="transmembrane region" description="Helical" evidence="8">
    <location>
        <begin position="84"/>
        <end position="101"/>
    </location>
</feature>
<evidence type="ECO:0000256" key="4">
    <source>
        <dbReference type="ARBA" id="ARBA00022553"/>
    </source>
</evidence>
<keyword evidence="6" id="KW-0418">Kinase</keyword>
<dbReference type="InterPro" id="IPR004358">
    <property type="entry name" value="Sig_transdc_His_kin-like_C"/>
</dbReference>
<keyword evidence="8" id="KW-0812">Transmembrane</keyword>
<dbReference type="PANTHER" id="PTHR43711:SF26">
    <property type="entry name" value="SENSOR HISTIDINE KINASE RCSC"/>
    <property type="match status" value="1"/>
</dbReference>
<evidence type="ECO:0000256" key="6">
    <source>
        <dbReference type="ARBA" id="ARBA00022777"/>
    </source>
</evidence>
<keyword evidence="8" id="KW-1133">Transmembrane helix</keyword>
<feature type="transmembrane region" description="Helical" evidence="8">
    <location>
        <begin position="61"/>
        <end position="77"/>
    </location>
</feature>
<dbReference type="PROSITE" id="PS50109">
    <property type="entry name" value="HIS_KIN"/>
    <property type="match status" value="1"/>
</dbReference>
<dbReference type="InterPro" id="IPR005467">
    <property type="entry name" value="His_kinase_dom"/>
</dbReference>
<dbReference type="SMART" id="SM00387">
    <property type="entry name" value="HATPase_c"/>
    <property type="match status" value="1"/>
</dbReference>
<feature type="transmembrane region" description="Helical" evidence="8">
    <location>
        <begin position="34"/>
        <end position="55"/>
    </location>
</feature>
<dbReference type="PANTHER" id="PTHR43711">
    <property type="entry name" value="TWO-COMPONENT HISTIDINE KINASE"/>
    <property type="match status" value="1"/>
</dbReference>
<keyword evidence="11" id="KW-1185">Reference proteome</keyword>
<sequence length="674" mass="70360">MRTVWSVSTLGPGIDAGRAPYAERTTGARPVLPWWAWIIAGAVIFTAGVAGVLFVPAETGVAIWWPAAGLSVAFALLQPRSRIAGALALVLAVTTMANAIAGRPLPVALAFGVANAAEVAVILAVLGSATRRFALSTVRAGIRWVIAVVAGAATVGVLAAAAVALLEGGEFWSTVVFAAASHAAAVCLIAPLAALPPPVPVAAGRVEMAVQVLLLAVVLAVVFHPSSSLPLAFAPFPLVAWAALRFSIRFVIAETVLATLAMIALTLDGGGPFRREGLDLTVGAAMFETLLVSFAGFAVVLSAAQYELRALTREVNAANLLLTGSVVDARIGLVVAERDAVATRVTWANRAGRRLLAGELDGESWAGPLRIAAMSALRTGEQVTVGTDGERTITVAANPIGGAHDRIAVQLLDVTAVLRARQAQLEASVERDAARAIRAELERQRDDFLVTTSHELRTPITSIVGYSELLQDGGTLSSAERDWVRVIARNGERLSELVEDLLTLGRGVSGAALQIRQEAVPCAELFEEVAANLRVVTEQRQLRMQLEPGPHAVFASRSDAGRMLSNLLVNACKFTPAGGRVRLSAHADGDLVLMRVEDTGPGMSADERSQAFERFYRAPGAERDNVAGTGLGLAIVAELAARNDGSVSLLPAEPHGLVVELRLPAARAASPSAG</sequence>
<dbReference type="Gene3D" id="3.30.565.10">
    <property type="entry name" value="Histidine kinase-like ATPase, C-terminal domain"/>
    <property type="match status" value="1"/>
</dbReference>
<keyword evidence="5" id="KW-0808">Transferase</keyword>
<dbReference type="Pfam" id="PF02518">
    <property type="entry name" value="HATPase_c"/>
    <property type="match status" value="1"/>
</dbReference>
<evidence type="ECO:0000313" key="10">
    <source>
        <dbReference type="EMBL" id="SFR96857.1"/>
    </source>
</evidence>
<dbReference type="Proteomes" id="UP000198506">
    <property type="component" value="Unassembled WGS sequence"/>
</dbReference>
<evidence type="ECO:0000256" key="1">
    <source>
        <dbReference type="ARBA" id="ARBA00000085"/>
    </source>
</evidence>
<dbReference type="GO" id="GO:0005886">
    <property type="term" value="C:plasma membrane"/>
    <property type="evidence" value="ECO:0007669"/>
    <property type="project" value="UniProtKB-SubCell"/>
</dbReference>
<evidence type="ECO:0000256" key="8">
    <source>
        <dbReference type="SAM" id="Phobius"/>
    </source>
</evidence>
<comment type="caution">
    <text evidence="10">The sequence shown here is derived from an EMBL/GenBank/DDBJ whole genome shotgun (WGS) entry which is preliminary data.</text>
</comment>
<dbReference type="FunFam" id="1.10.287.130:FF:000001">
    <property type="entry name" value="Two-component sensor histidine kinase"/>
    <property type="match status" value="1"/>
</dbReference>
<dbReference type="SMART" id="SM00388">
    <property type="entry name" value="HisKA"/>
    <property type="match status" value="1"/>
</dbReference>
<comment type="catalytic activity">
    <reaction evidence="1">
        <text>ATP + protein L-histidine = ADP + protein N-phospho-L-histidine.</text>
        <dbReference type="EC" id="2.7.13.3"/>
    </reaction>
</comment>
<gene>
    <name evidence="10" type="ORF">SAMN04487783_0020</name>
</gene>
<dbReference type="Pfam" id="PF00512">
    <property type="entry name" value="HisKA"/>
    <property type="match status" value="1"/>
</dbReference>
<evidence type="ECO:0000256" key="2">
    <source>
        <dbReference type="ARBA" id="ARBA00004236"/>
    </source>
</evidence>
<dbReference type="InterPro" id="IPR003661">
    <property type="entry name" value="HisK_dim/P_dom"/>
</dbReference>
<dbReference type="AlphaFoldDB" id="A0AA94HJL6"/>
<keyword evidence="7" id="KW-0902">Two-component regulatory system</keyword>
<dbReference type="CDD" id="cd00075">
    <property type="entry name" value="HATPase"/>
    <property type="match status" value="1"/>
</dbReference>
<feature type="transmembrane region" description="Helical" evidence="8">
    <location>
        <begin position="107"/>
        <end position="129"/>
    </location>
</feature>
<comment type="subcellular location">
    <subcellularLocation>
        <location evidence="2">Cell membrane</location>
    </subcellularLocation>
</comment>
<reference evidence="10 11" key="1">
    <citation type="submission" date="2016-10" db="EMBL/GenBank/DDBJ databases">
        <authorList>
            <person name="Varghese N."/>
            <person name="Submissions S."/>
        </authorList>
    </citation>
    <scope>NUCLEOTIDE SEQUENCE [LARGE SCALE GENOMIC DNA]</scope>
    <source>
        <strain evidence="10 11">IAM 15147</strain>
    </source>
</reference>
<keyword evidence="4" id="KW-0597">Phosphoprotein</keyword>
<evidence type="ECO:0000256" key="7">
    <source>
        <dbReference type="ARBA" id="ARBA00023012"/>
    </source>
</evidence>
<proteinExistence type="predicted"/>
<accession>A0AA94HJL6</accession>
<organism evidence="10 11">
    <name type="scientific">Agrococcus baldri</name>
    <dbReference type="NCBI Taxonomy" id="153730"/>
    <lineage>
        <taxon>Bacteria</taxon>
        <taxon>Bacillati</taxon>
        <taxon>Actinomycetota</taxon>
        <taxon>Actinomycetes</taxon>
        <taxon>Micrococcales</taxon>
        <taxon>Microbacteriaceae</taxon>
        <taxon>Agrococcus</taxon>
    </lineage>
</organism>
<dbReference type="SUPFAM" id="SSF55874">
    <property type="entry name" value="ATPase domain of HSP90 chaperone/DNA topoisomerase II/histidine kinase"/>
    <property type="match status" value="1"/>
</dbReference>
<evidence type="ECO:0000313" key="11">
    <source>
        <dbReference type="Proteomes" id="UP000198506"/>
    </source>
</evidence>
<dbReference type="EC" id="2.7.13.3" evidence="3"/>
<evidence type="ECO:0000256" key="3">
    <source>
        <dbReference type="ARBA" id="ARBA00012438"/>
    </source>
</evidence>
<feature type="transmembrane region" description="Helical" evidence="8">
    <location>
        <begin position="246"/>
        <end position="268"/>
    </location>
</feature>
<dbReference type="EMBL" id="FOZN01000001">
    <property type="protein sequence ID" value="SFR96857.1"/>
    <property type="molecule type" value="Genomic_DNA"/>
</dbReference>
<evidence type="ECO:0000256" key="5">
    <source>
        <dbReference type="ARBA" id="ARBA00022679"/>
    </source>
</evidence>
<name>A0AA94HJL6_9MICO</name>
<dbReference type="SUPFAM" id="SSF47384">
    <property type="entry name" value="Homodimeric domain of signal transducing histidine kinase"/>
    <property type="match status" value="1"/>
</dbReference>
<dbReference type="Gene3D" id="1.10.287.130">
    <property type="match status" value="1"/>
</dbReference>
<dbReference type="CDD" id="cd00082">
    <property type="entry name" value="HisKA"/>
    <property type="match status" value="1"/>
</dbReference>
<feature type="transmembrane region" description="Helical" evidence="8">
    <location>
        <begin position="141"/>
        <end position="165"/>
    </location>
</feature>
<dbReference type="InterPro" id="IPR003594">
    <property type="entry name" value="HATPase_dom"/>
</dbReference>
<protein>
    <recommendedName>
        <fullName evidence="3">histidine kinase</fullName>
        <ecNumber evidence="3">2.7.13.3</ecNumber>
    </recommendedName>
</protein>
<feature type="domain" description="Histidine kinase" evidence="9">
    <location>
        <begin position="451"/>
        <end position="667"/>
    </location>
</feature>
<evidence type="ECO:0000259" key="9">
    <source>
        <dbReference type="PROSITE" id="PS50109"/>
    </source>
</evidence>
<dbReference type="InterPro" id="IPR050736">
    <property type="entry name" value="Sensor_HK_Regulatory"/>
</dbReference>
<dbReference type="InterPro" id="IPR036097">
    <property type="entry name" value="HisK_dim/P_sf"/>
</dbReference>
<dbReference type="PRINTS" id="PR00344">
    <property type="entry name" value="BCTRLSENSOR"/>
</dbReference>
<dbReference type="GO" id="GO:0000155">
    <property type="term" value="F:phosphorelay sensor kinase activity"/>
    <property type="evidence" value="ECO:0007669"/>
    <property type="project" value="InterPro"/>
</dbReference>
<feature type="transmembrane region" description="Helical" evidence="8">
    <location>
        <begin position="171"/>
        <end position="194"/>
    </location>
</feature>